<dbReference type="EMBL" id="BAAAFH010000022">
    <property type="protein sequence ID" value="GAA0876131.1"/>
    <property type="molecule type" value="Genomic_DNA"/>
</dbReference>
<keyword evidence="2" id="KW-1185">Reference proteome</keyword>
<sequence length="2574" mass="291370">MILSVGYGQTEVYTNQLTGVLTPGEVCVSQDEKYNFMESNPTSWTSSFKNLAVENKVSLQYDPTVELTGGVYENTTVGVNITWKDENFVSHTRQETLEIEYDPNGAIVVTDRSTYFFTGGHEVELKIVSLGGNMPNASVILKNEITVERGYLFSGMVPLGIGIDATSETDYVTFYWTAVTGATHYELEFVHINDYTETENVFKNPSLLTYDFYRNSTRVEVFGTTYRIPKLFDHGYLIFRLRGVGRQGINYEHRKEGAWSASESGIISSFPSEYKLVITSEVEGGKKNWVHSVGYTEEGKRFESVGFADGLGRGRQQIARNTETAQAIVSNVYYDYHGRPVVSDLGTPVDGESLAYYESFNRPESNPLVNYGPAFFDKDADPMIACIPQSEGFSQNYGSGQYYSVNNPDKERENAYIPDAKGFPFARIQYMPDQTGRIKRAGAYGEEFQIGSGHETEFFYVIPSQEELNLLFGTDVGINTHYQKRVMRDANGQHYVEYYDMAGRVIASALLGNKPTNLLVINDVGAVSMTVNMINGIDENNPPVDGVSQEVQHIFFDTDAEVAFNYGFTPGHFSSFCQESELCFDCVYELTLTVKDDCGEIVLSEQRFVNGSELENLQSYTLDESCSTASADYVFTDPFIVETGVYVISKELRIATEVIPDYWCMEVNSENCTTSYFDFFNGLYNNAVFDVCEQVFEPAPFNPAGASCDDFLAIMNMDVSPNGQYGQYQQWSGGVYTMNPSLFDLSVFNTSNSLSGNWKDNTIVYMEEDGVTPSYITVFDDGNGGYTPQVSNPALITTNGFGQTVTVPQNLLNFEDFISEWKSSWANALVVFHPEYCYYTFCTSQQASHDYDHAMRSVIEQKDACGDHWYNPLNLTSADPLSFFPNNFLRKRLEFTNVHLGIDCTSGNPVIDPFFQTYPGSVYYSDMLSDLQNYTQNQYGDPYTITEIAIWSVVFPNESLDNPWTIRLITEYKGEDFCLNDQIWLNYVSMYQAIKKKYYYLAEQQYALDNGCYNGCIGNPTFSPTAVIDHAGGTYNSLKTDPQPCNTPGDYSSKHPRFQSSLMLPNLLQDGSSLYTDLQSQVDDAMEQMCVQLVSDWTGQLSLCGFTSSQLSQVETELSDLCNSLSAVNNNQFVTLDFYGEVHTILTNVLGSGYETNLCSPLLLTKPEIPSTGTNDMTLDDCGCDKLMTARYEWQQNPLQYANKEEVLYDLYGIRIPDIDDMLCACDKAFGAGWTPGAVWSGLQMVNLENEEQVAPGNLACTRCIGCTEFDAAASVFASRFTGITENSVNYGKLLTHFMNDRFKLALQYGNYREFAEACNTTVTEPECELSEEAEALTAVLDLIARRGQLSLSPSTTIDLIQENVVYAQTYGKLETPSLYQRFSIQPGALAGELILHFEDPQLQTSCNLTLQFPEDNSFGIEQVIGFANLQPLGDGCTDDRDFTIQVYYVDCGQIAVSTITGNSGCVSLLSCVCDPSTAQLCNTTPILSLEDMPWQEACYEPDLGMLIYQATQAYEQHVEEQRIAFYEQYMATCSQAFETEVMEYSAPFNSYQHTLFYYDQAGNLVQTVAPEGRDRNFIQNDATTQSDVNTARLAGTPRVVPDHTFITSYGYNSYNQLVTTTNPDQEGDTRFWYDFYGRIAASQNPHQASLGYLSYTLYDKIGRPVEVGLIKNNPPAESILKVDDKGSAFESWVTSSYRMEITRTQYDKPLNSYVESKFANGQQEHLRMRVASVMYYPVYQSEIGKYQSAVHYSYDVHGNVKEVIQDMPLDGLPTENVSTQYEYELLSGNMKKVLYQAEKIDQHTQTYTYDALNRLTEVHSSTDAIHYHREAGYSYYDYGPLARKEIGSARVQGQDFMYTINGWLKGMNSNMLDKSKDPGKDGTVYPTGLFAARNLRVAKDVVGFSLGYFDRDYDPIGGIPAEATYMGTNFGNGAPDLFNGNIRHMVTAIEGMEVQGYAYRYDQLQRLIKVNTYRKEGPDFDWNHSYATEDYGSHYKYDRNGNLLSLERNGFGSEVDMDRFSYGYYILGGKRSNRLSYVVDDAIDHPGYDDIKPGQVAGNYVYNKIGELTEDASEGILLDWRLGDHKLSGIKRMDADSPELEFYYNPFGQRILKVEKPRQGGNVINPSQWKYTYYSYDANGQVMGVYTANPDQRNYQLDERHLYGAERLGINGTPVKVIVDGNLEPFAHKRVDVVHTDQRGNKRYELTNHLGNVLAVINDRKMWNVTDGDYDPVLLSWSDYYAFGMTMPGRNGGVDYRYQFNGMEHDGELSGNGNSYTTEFRQYDPRLGRWKSLDPLMADYPEMSPYTAFNNNPIYFIDPEGLEGGPARKKLELPTELPPDDISNINSGGGIRYGESFGEKVGNWIRVHVLALFNKTVRENLNQAKQNDQVTYIKLDKDSPALRYGGVFEQSDDEDIIFWKYSIRGGDESLSHIVDDKHENITQNTFKEKKLRMTRARDKYRNKKNRSNKVRWGFSFSLETKSRKFHFISIAIGRNWKTHNMIFTRHKEARKFTDRSFTPLFGIKWKTKLGTYNWIYIGKAIRLRNGRTSNWVWDLSKKRATSRSKRRKARKRN</sequence>
<organism evidence="1 2">
    <name type="scientific">Wandonia haliotis</name>
    <dbReference type="NCBI Taxonomy" id="574963"/>
    <lineage>
        <taxon>Bacteria</taxon>
        <taxon>Pseudomonadati</taxon>
        <taxon>Bacteroidota</taxon>
        <taxon>Flavobacteriia</taxon>
        <taxon>Flavobacteriales</taxon>
        <taxon>Crocinitomicaceae</taxon>
        <taxon>Wandonia</taxon>
    </lineage>
</organism>
<dbReference type="NCBIfam" id="TIGR03696">
    <property type="entry name" value="Rhs_assc_core"/>
    <property type="match status" value="1"/>
</dbReference>
<name>A0ABN1MT55_9FLAO</name>
<dbReference type="Proteomes" id="UP001501126">
    <property type="component" value="Unassembled WGS sequence"/>
</dbReference>
<gene>
    <name evidence="1" type="ORF">GCM10009118_25410</name>
</gene>
<accession>A0ABN1MT55</accession>
<reference evidence="1 2" key="1">
    <citation type="journal article" date="2019" name="Int. J. Syst. Evol. Microbiol.">
        <title>The Global Catalogue of Microorganisms (GCM) 10K type strain sequencing project: providing services to taxonomists for standard genome sequencing and annotation.</title>
        <authorList>
            <consortium name="The Broad Institute Genomics Platform"/>
            <consortium name="The Broad Institute Genome Sequencing Center for Infectious Disease"/>
            <person name="Wu L."/>
            <person name="Ma J."/>
        </authorList>
    </citation>
    <scope>NUCLEOTIDE SEQUENCE [LARGE SCALE GENOMIC DNA]</scope>
    <source>
        <strain evidence="1 2">JCM 16083</strain>
    </source>
</reference>
<proteinExistence type="predicted"/>
<dbReference type="Gene3D" id="2.180.10.10">
    <property type="entry name" value="RHS repeat-associated core"/>
    <property type="match status" value="1"/>
</dbReference>
<protein>
    <submittedName>
        <fullName evidence="1">Uncharacterized protein</fullName>
    </submittedName>
</protein>
<dbReference type="InterPro" id="IPR022385">
    <property type="entry name" value="Rhs_assc_core"/>
</dbReference>
<comment type="caution">
    <text evidence="1">The sequence shown here is derived from an EMBL/GenBank/DDBJ whole genome shotgun (WGS) entry which is preliminary data.</text>
</comment>
<evidence type="ECO:0000313" key="2">
    <source>
        <dbReference type="Proteomes" id="UP001501126"/>
    </source>
</evidence>
<evidence type="ECO:0000313" key="1">
    <source>
        <dbReference type="EMBL" id="GAA0876131.1"/>
    </source>
</evidence>